<sequence length="744" mass="78883">MAKSLDLNVILAARDKITAPLKKINATSTGTARAIKRSQQEIKGLKSAQRDISAFRKMDGALRDNSRALAEAQERQRKLGNALRNTKNPTEQMRKQYQKARGDVEKFTRKGQDQRKELGHVRKSLKNAGIDSRNLGEAQAKLEKRMEAANGRIKRQQKYLAQLGKADVSGKFSNMTSAVGRFGRRAAFVTAGTAAGIFGIANSTAVLGDQVAKSSDALGIQIGKYQELSYAAKRSGINNFDSNIQAFTKRLGEAARGTGRAKDALESLGLSADALTQLSPDEALAEVAERMKDVDDPARRASLAADMFSRSGMNMVNMLKDGREGLKQYGIEAQATGNVLSTKTARDAEVFQDALLNAQMGIAGMKNTIGAELMPAISGLMGDASAWMRENRDQVKAWAKEFGTGLRDAIPVLKSIATGAAATARTLGRITSGLADLVGGFDNLGMILAFLIAMKPALAIAGFAKSIFTATSAVVGLAGGMPAVAAGIKAIGVALTSNPIGVTVMAIAGAAYLIYRNWDGIASFFLDRWKEVKQAFSGGLAGIGKLILNWSPVGLFYKAFKGVMNWFGVDLPDTFTGFGGQILDGLVSGLTGGLKKVKDTVVNAGKKTIGWFKDVLGIKSPSRVFMAAGNDTLEGYRRGLAQKEPDALKQVNSFGKRMRNAGAGIAMGAAAMPVAAGTVQVDSRPPVAAPATQAAPAGGDNITIHVHAAPEQNAQDIAAEVRRALAERDRQKARRAGSALYDRD</sequence>
<comment type="caution">
    <text evidence="3">The sequence shown here is derived from an EMBL/GenBank/DDBJ whole genome shotgun (WGS) entry which is preliminary data.</text>
</comment>
<evidence type="ECO:0000256" key="2">
    <source>
        <dbReference type="SAM" id="Phobius"/>
    </source>
</evidence>
<dbReference type="RefSeq" id="WP_183700273.1">
    <property type="nucleotide sequence ID" value="NZ_JACHFE010000002.1"/>
</dbReference>
<dbReference type="PANTHER" id="PTHR37813">
    <property type="entry name" value="FELS-2 PROPHAGE PROTEIN"/>
    <property type="match status" value="1"/>
</dbReference>
<keyword evidence="2" id="KW-0472">Membrane</keyword>
<gene>
    <name evidence="3" type="ORF">HNR38_000931</name>
</gene>
<feature type="region of interest" description="Disordered" evidence="1">
    <location>
        <begin position="724"/>
        <end position="744"/>
    </location>
</feature>
<feature type="transmembrane region" description="Helical" evidence="2">
    <location>
        <begin position="434"/>
        <end position="452"/>
    </location>
</feature>
<protein>
    <submittedName>
        <fullName evidence="3">Putative nucleic acid-binding Zn-ribbon protein</fullName>
    </submittedName>
</protein>
<keyword evidence="2" id="KW-1133">Transmembrane helix</keyword>
<dbReference type="PANTHER" id="PTHR37813:SF1">
    <property type="entry name" value="FELS-2 PROPHAGE PROTEIN"/>
    <property type="match status" value="1"/>
</dbReference>
<evidence type="ECO:0000256" key="1">
    <source>
        <dbReference type="SAM" id="MobiDB-lite"/>
    </source>
</evidence>
<organism evidence="3 4">
    <name type="scientific">Marinobacter oulmenensis</name>
    <dbReference type="NCBI Taxonomy" id="643747"/>
    <lineage>
        <taxon>Bacteria</taxon>
        <taxon>Pseudomonadati</taxon>
        <taxon>Pseudomonadota</taxon>
        <taxon>Gammaproteobacteria</taxon>
        <taxon>Pseudomonadales</taxon>
        <taxon>Marinobacteraceae</taxon>
        <taxon>Marinobacter</taxon>
    </lineage>
</organism>
<keyword evidence="4" id="KW-1185">Reference proteome</keyword>
<feature type="transmembrane region" description="Helical" evidence="2">
    <location>
        <begin position="458"/>
        <end position="478"/>
    </location>
</feature>
<dbReference type="EMBL" id="JACHFE010000002">
    <property type="protein sequence ID" value="MBB5320459.1"/>
    <property type="molecule type" value="Genomic_DNA"/>
</dbReference>
<name>A0A840U5Q0_9GAMM</name>
<proteinExistence type="predicted"/>
<evidence type="ECO:0000313" key="3">
    <source>
        <dbReference type="EMBL" id="MBB5320459.1"/>
    </source>
</evidence>
<dbReference type="Proteomes" id="UP000591735">
    <property type="component" value="Unassembled WGS sequence"/>
</dbReference>
<feature type="transmembrane region" description="Helical" evidence="2">
    <location>
        <begin position="490"/>
        <end position="515"/>
    </location>
</feature>
<feature type="transmembrane region" description="Helical" evidence="2">
    <location>
        <begin position="535"/>
        <end position="557"/>
    </location>
</feature>
<accession>A0A840U5Q0</accession>
<evidence type="ECO:0000313" key="4">
    <source>
        <dbReference type="Proteomes" id="UP000591735"/>
    </source>
</evidence>
<reference evidence="3 4" key="1">
    <citation type="submission" date="2020-08" db="EMBL/GenBank/DDBJ databases">
        <title>Genomic Encyclopedia of Type Strains, Phase IV (KMG-IV): sequencing the most valuable type-strain genomes for metagenomic binning, comparative biology and taxonomic classification.</title>
        <authorList>
            <person name="Goeker M."/>
        </authorList>
    </citation>
    <scope>NUCLEOTIDE SEQUENCE [LARGE SCALE GENOMIC DNA]</scope>
    <source>
        <strain evidence="3 4">DSM 22359</strain>
    </source>
</reference>
<keyword evidence="2" id="KW-0812">Transmembrane</keyword>
<dbReference type="AlphaFoldDB" id="A0A840U5Q0"/>